<dbReference type="PANTHER" id="PTHR43689">
    <property type="entry name" value="HYDROLASE"/>
    <property type="match status" value="1"/>
</dbReference>
<evidence type="ECO:0000313" key="2">
    <source>
        <dbReference type="EMBL" id="CAB4717002.1"/>
    </source>
</evidence>
<dbReference type="Gene3D" id="3.40.50.1820">
    <property type="entry name" value="alpha/beta hydrolase"/>
    <property type="match status" value="1"/>
</dbReference>
<protein>
    <submittedName>
        <fullName evidence="2">Unannotated protein</fullName>
    </submittedName>
</protein>
<dbReference type="Pfam" id="PF00561">
    <property type="entry name" value="Abhydrolase_1"/>
    <property type="match status" value="1"/>
</dbReference>
<dbReference type="PRINTS" id="PR00111">
    <property type="entry name" value="ABHYDROLASE"/>
</dbReference>
<evidence type="ECO:0000259" key="1">
    <source>
        <dbReference type="Pfam" id="PF00561"/>
    </source>
</evidence>
<dbReference type="EMBL" id="CAEZXW010000142">
    <property type="protein sequence ID" value="CAB4717002.1"/>
    <property type="molecule type" value="Genomic_DNA"/>
</dbReference>
<dbReference type="SUPFAM" id="SSF53474">
    <property type="entry name" value="alpha/beta-Hydrolases"/>
    <property type="match status" value="1"/>
</dbReference>
<proteinExistence type="predicted"/>
<reference evidence="2" key="1">
    <citation type="submission" date="2020-05" db="EMBL/GenBank/DDBJ databases">
        <authorList>
            <person name="Chiriac C."/>
            <person name="Salcher M."/>
            <person name="Ghai R."/>
            <person name="Kavagutti S V."/>
        </authorList>
    </citation>
    <scope>NUCLEOTIDE SEQUENCE</scope>
</reference>
<dbReference type="AlphaFoldDB" id="A0A6J6R1K8"/>
<organism evidence="2">
    <name type="scientific">freshwater metagenome</name>
    <dbReference type="NCBI Taxonomy" id="449393"/>
    <lineage>
        <taxon>unclassified sequences</taxon>
        <taxon>metagenomes</taxon>
        <taxon>ecological metagenomes</taxon>
    </lineage>
</organism>
<feature type="domain" description="AB hydrolase-1" evidence="1">
    <location>
        <begin position="13"/>
        <end position="245"/>
    </location>
</feature>
<accession>A0A6J6R1K8</accession>
<name>A0A6J6R1K8_9ZZZZ</name>
<dbReference type="PANTHER" id="PTHR43689:SF8">
    <property type="entry name" value="ALPHA_BETA-HYDROLASES SUPERFAMILY PROTEIN"/>
    <property type="match status" value="1"/>
</dbReference>
<dbReference type="InterPro" id="IPR029058">
    <property type="entry name" value="AB_hydrolase_fold"/>
</dbReference>
<sequence length="261" mass="28724">MILSTTRTGSGTPLILIHGMGSASTIWKGIRPALERVFEVITVDLPGHGQTPYDPGQAMDPASLADLVVANMDSLDIQKAHIVGNSLGGWVGLEIASRHPSRVLTFVGLAPAGLILTPYTKINPITAQSRQIAVFTHSIQKYLLRFMWAKRIGFASSSPKWRELPYEYALDAALAMGLSKGYFPAWNAMLYRRFDTPIDPSIPLTVVFGDSDQTLPASTWQERTLVPSHTKWIMLPDCGHAPQWDCPEDVVRIICETAAQR</sequence>
<dbReference type="InterPro" id="IPR000073">
    <property type="entry name" value="AB_hydrolase_1"/>
</dbReference>
<gene>
    <name evidence="2" type="ORF">UFOPK2593_01459</name>
</gene>